<dbReference type="PANTHER" id="PTHR10948">
    <property type="entry name" value="TRANSPOSASE"/>
    <property type="match status" value="1"/>
</dbReference>
<dbReference type="InterPro" id="IPR001584">
    <property type="entry name" value="Integrase_cat-core"/>
</dbReference>
<evidence type="ECO:0000256" key="1">
    <source>
        <dbReference type="ARBA" id="ARBA00023172"/>
    </source>
</evidence>
<dbReference type="InterPro" id="IPR053392">
    <property type="entry name" value="Transposase_IS30-like"/>
</dbReference>
<keyword evidence="1" id="KW-0233">DNA recombination</keyword>
<dbReference type="GO" id="GO:0003676">
    <property type="term" value="F:nucleic acid binding"/>
    <property type="evidence" value="ECO:0007669"/>
    <property type="project" value="InterPro"/>
</dbReference>
<evidence type="ECO:0000313" key="3">
    <source>
        <dbReference type="EMBL" id="SCD19966.1"/>
    </source>
</evidence>
<gene>
    <name evidence="3" type="ORF">PSM36_1141</name>
</gene>
<dbReference type="GO" id="GO:0004803">
    <property type="term" value="F:transposase activity"/>
    <property type="evidence" value="ECO:0007669"/>
    <property type="project" value="TreeGrafter"/>
</dbReference>
<dbReference type="Gene3D" id="3.30.420.10">
    <property type="entry name" value="Ribonuclease H-like superfamily/Ribonuclease H"/>
    <property type="match status" value="1"/>
</dbReference>
<dbReference type="InterPro" id="IPR012337">
    <property type="entry name" value="RNaseH-like_sf"/>
</dbReference>
<organism evidence="3 4">
    <name type="scientific">Proteiniphilum saccharofermentans</name>
    <dbReference type="NCBI Taxonomy" id="1642647"/>
    <lineage>
        <taxon>Bacteria</taxon>
        <taxon>Pseudomonadati</taxon>
        <taxon>Bacteroidota</taxon>
        <taxon>Bacteroidia</taxon>
        <taxon>Bacteroidales</taxon>
        <taxon>Dysgonomonadaceae</taxon>
        <taxon>Proteiniphilum</taxon>
    </lineage>
</organism>
<dbReference type="InterPro" id="IPR051917">
    <property type="entry name" value="Transposase-Integrase"/>
</dbReference>
<dbReference type="Pfam" id="PF13936">
    <property type="entry name" value="HTH_38"/>
    <property type="match status" value="1"/>
</dbReference>
<proteinExistence type="predicted"/>
<dbReference type="STRING" id="1642647.PSM36_1141"/>
<dbReference type="InterPro" id="IPR038116">
    <property type="entry name" value="TrpR-like_sf"/>
</dbReference>
<evidence type="ECO:0000259" key="2">
    <source>
        <dbReference type="PROSITE" id="PS50994"/>
    </source>
</evidence>
<dbReference type="GO" id="GO:0006310">
    <property type="term" value="P:DNA recombination"/>
    <property type="evidence" value="ECO:0007669"/>
    <property type="project" value="UniProtKB-KW"/>
</dbReference>
<dbReference type="GO" id="GO:0005829">
    <property type="term" value="C:cytosol"/>
    <property type="evidence" value="ECO:0007669"/>
    <property type="project" value="TreeGrafter"/>
</dbReference>
<dbReference type="InterPro" id="IPR025246">
    <property type="entry name" value="IS30-like_HTH"/>
</dbReference>
<feature type="domain" description="Integrase catalytic" evidence="2">
    <location>
        <begin position="158"/>
        <end position="319"/>
    </location>
</feature>
<dbReference type="PANTHER" id="PTHR10948:SF23">
    <property type="entry name" value="TRANSPOSASE INSI FOR INSERTION SEQUENCE ELEMENT IS30A-RELATED"/>
    <property type="match status" value="1"/>
</dbReference>
<dbReference type="Proteomes" id="UP000187464">
    <property type="component" value="Chromosome I"/>
</dbReference>
<name>A0A1R3SUG1_9BACT</name>
<dbReference type="KEGG" id="psac:PSM36_1141"/>
<dbReference type="AlphaFoldDB" id="A0A1R3SUG1"/>
<evidence type="ECO:0000313" key="4">
    <source>
        <dbReference type="Proteomes" id="UP000187464"/>
    </source>
</evidence>
<protein>
    <submittedName>
        <fullName evidence="3">Transposase for insertion sequence element IS4351</fullName>
    </submittedName>
</protein>
<dbReference type="PROSITE" id="PS50994">
    <property type="entry name" value="INTEGRASE"/>
    <property type="match status" value="1"/>
</dbReference>
<dbReference type="EMBL" id="LT605205">
    <property type="protein sequence ID" value="SCD19966.1"/>
    <property type="molecule type" value="Genomic_DNA"/>
</dbReference>
<dbReference type="SUPFAM" id="SSF53098">
    <property type="entry name" value="Ribonuclease H-like"/>
    <property type="match status" value="1"/>
</dbReference>
<dbReference type="InterPro" id="IPR036397">
    <property type="entry name" value="RNaseH_sf"/>
</dbReference>
<sequence length="320" mass="37221">MLLMRKKYKQLTSEQRYAIYLGIKNGDSQRTIAESIGVSPSTVSRELGRNKKKHGGYSWRLAHEMAQERKERLPGNRDTPEWIKQKVFRLVRDEWSPKQISGYLEKYKQIRVSHETIYKWIREDKIAGGDLYTHCRHKLKHRKRPVGSVKGIPNRRSIRERPVEADGSRFGDFEMDTIIGANQSEVILTVTERKTNLVMTRGLPRGKDSKEVAKVLANMLLPYKDIIKTITTDNGTEFAAHEMITKRLGVPVYFTDPYSSWQKGAIENANKLIRQYIPKGASFKDYLPGRLKQIQHKLNNRPREKLSFSTPKVEFYKQLM</sequence>
<dbReference type="Pfam" id="PF00665">
    <property type="entry name" value="rve"/>
    <property type="match status" value="1"/>
</dbReference>
<keyword evidence="4" id="KW-1185">Reference proteome</keyword>
<dbReference type="NCBIfam" id="NF033563">
    <property type="entry name" value="transpos_IS30"/>
    <property type="match status" value="1"/>
</dbReference>
<dbReference type="Gene3D" id="1.10.1270.10">
    <property type="entry name" value="TrpR-like"/>
    <property type="match status" value="1"/>
</dbReference>
<accession>A0A1R3SUG1</accession>
<reference evidence="3 4" key="1">
    <citation type="submission" date="2016-08" db="EMBL/GenBank/DDBJ databases">
        <authorList>
            <person name="Seilhamer J.J."/>
        </authorList>
    </citation>
    <scope>NUCLEOTIDE SEQUENCE [LARGE SCALE GENOMIC DNA]</scope>
    <source>
        <strain evidence="3">M3/6</strain>
    </source>
</reference>
<dbReference type="GO" id="GO:0015074">
    <property type="term" value="P:DNA integration"/>
    <property type="evidence" value="ECO:0007669"/>
    <property type="project" value="InterPro"/>
</dbReference>
<dbReference type="GO" id="GO:0032196">
    <property type="term" value="P:transposition"/>
    <property type="evidence" value="ECO:0007669"/>
    <property type="project" value="TreeGrafter"/>
</dbReference>